<name>A0AA39YP08_9PEZI</name>
<evidence type="ECO:0000313" key="2">
    <source>
        <dbReference type="EMBL" id="KAK0656068.1"/>
    </source>
</evidence>
<evidence type="ECO:0000313" key="3">
    <source>
        <dbReference type="Proteomes" id="UP001174936"/>
    </source>
</evidence>
<gene>
    <name evidence="2" type="ORF">B0T16DRAFT_27620</name>
</gene>
<dbReference type="EMBL" id="JAULSV010000001">
    <property type="protein sequence ID" value="KAK0656068.1"/>
    <property type="molecule type" value="Genomic_DNA"/>
</dbReference>
<evidence type="ECO:0000256" key="1">
    <source>
        <dbReference type="SAM" id="Phobius"/>
    </source>
</evidence>
<accession>A0AA39YP08</accession>
<keyword evidence="1" id="KW-0812">Transmembrane</keyword>
<keyword evidence="1" id="KW-0472">Membrane</keyword>
<keyword evidence="1" id="KW-1133">Transmembrane helix</keyword>
<organism evidence="2 3">
    <name type="scientific">Cercophora newfieldiana</name>
    <dbReference type="NCBI Taxonomy" id="92897"/>
    <lineage>
        <taxon>Eukaryota</taxon>
        <taxon>Fungi</taxon>
        <taxon>Dikarya</taxon>
        <taxon>Ascomycota</taxon>
        <taxon>Pezizomycotina</taxon>
        <taxon>Sordariomycetes</taxon>
        <taxon>Sordariomycetidae</taxon>
        <taxon>Sordariales</taxon>
        <taxon>Lasiosphaeriaceae</taxon>
        <taxon>Cercophora</taxon>
    </lineage>
</organism>
<proteinExistence type="predicted"/>
<reference evidence="2" key="1">
    <citation type="submission" date="2023-06" db="EMBL/GenBank/DDBJ databases">
        <title>Genome-scale phylogeny and comparative genomics of the fungal order Sordariales.</title>
        <authorList>
            <consortium name="Lawrence Berkeley National Laboratory"/>
            <person name="Hensen N."/>
            <person name="Bonometti L."/>
            <person name="Westerberg I."/>
            <person name="Brannstrom I.O."/>
            <person name="Guillou S."/>
            <person name="Cros-Aarteil S."/>
            <person name="Calhoun S."/>
            <person name="Haridas S."/>
            <person name="Kuo A."/>
            <person name="Mondo S."/>
            <person name="Pangilinan J."/>
            <person name="Riley R."/>
            <person name="Labutti K."/>
            <person name="Andreopoulos B."/>
            <person name="Lipzen A."/>
            <person name="Chen C."/>
            <person name="Yanf M."/>
            <person name="Daum C."/>
            <person name="Ng V."/>
            <person name="Clum A."/>
            <person name="Steindorff A."/>
            <person name="Ohm R."/>
            <person name="Martin F."/>
            <person name="Silar P."/>
            <person name="Natvig D."/>
            <person name="Lalanne C."/>
            <person name="Gautier V."/>
            <person name="Ament-Velasquez S.L."/>
            <person name="Kruys A."/>
            <person name="Hutchinson M.I."/>
            <person name="Powell A.J."/>
            <person name="Barry K."/>
            <person name="Miller A.N."/>
            <person name="Grigoriev I.V."/>
            <person name="Debuchy R."/>
            <person name="Gladieux P."/>
            <person name="Thoren M.H."/>
            <person name="Johannesson H."/>
        </authorList>
    </citation>
    <scope>NUCLEOTIDE SEQUENCE</scope>
    <source>
        <strain evidence="2">SMH2532-1</strain>
    </source>
</reference>
<feature type="transmembrane region" description="Helical" evidence="1">
    <location>
        <begin position="33"/>
        <end position="57"/>
    </location>
</feature>
<keyword evidence="3" id="KW-1185">Reference proteome</keyword>
<dbReference type="Proteomes" id="UP001174936">
    <property type="component" value="Unassembled WGS sequence"/>
</dbReference>
<sequence>MVRADSSAGNIGAFIYVLILCFLALPANDTWGIWGWWAVFYQCCFLTCFDSSFGLYYKHSCFLTQEREHPFLGPRRCCSDSYSC</sequence>
<comment type="caution">
    <text evidence="2">The sequence shown here is derived from an EMBL/GenBank/DDBJ whole genome shotgun (WGS) entry which is preliminary data.</text>
</comment>
<feature type="transmembrane region" description="Helical" evidence="1">
    <location>
        <begin position="7"/>
        <end position="27"/>
    </location>
</feature>
<protein>
    <submittedName>
        <fullName evidence="2">Uncharacterized protein</fullName>
    </submittedName>
</protein>
<dbReference type="AlphaFoldDB" id="A0AA39YP08"/>